<evidence type="ECO:0000313" key="2">
    <source>
        <dbReference type="Proteomes" id="UP001066276"/>
    </source>
</evidence>
<proteinExistence type="predicted"/>
<keyword evidence="2" id="KW-1185">Reference proteome</keyword>
<dbReference type="Proteomes" id="UP001066276">
    <property type="component" value="Chromosome 8"/>
</dbReference>
<evidence type="ECO:0000313" key="1">
    <source>
        <dbReference type="EMBL" id="KAJ1116026.1"/>
    </source>
</evidence>
<organism evidence="1 2">
    <name type="scientific">Pleurodeles waltl</name>
    <name type="common">Iberian ribbed newt</name>
    <dbReference type="NCBI Taxonomy" id="8319"/>
    <lineage>
        <taxon>Eukaryota</taxon>
        <taxon>Metazoa</taxon>
        <taxon>Chordata</taxon>
        <taxon>Craniata</taxon>
        <taxon>Vertebrata</taxon>
        <taxon>Euteleostomi</taxon>
        <taxon>Amphibia</taxon>
        <taxon>Batrachia</taxon>
        <taxon>Caudata</taxon>
        <taxon>Salamandroidea</taxon>
        <taxon>Salamandridae</taxon>
        <taxon>Pleurodelinae</taxon>
        <taxon>Pleurodeles</taxon>
    </lineage>
</organism>
<reference evidence="1" key="1">
    <citation type="journal article" date="2022" name="bioRxiv">
        <title>Sequencing and chromosome-scale assembly of the giantPleurodeles waltlgenome.</title>
        <authorList>
            <person name="Brown T."/>
            <person name="Elewa A."/>
            <person name="Iarovenko S."/>
            <person name="Subramanian E."/>
            <person name="Araus A.J."/>
            <person name="Petzold A."/>
            <person name="Susuki M."/>
            <person name="Suzuki K.-i.T."/>
            <person name="Hayashi T."/>
            <person name="Toyoda A."/>
            <person name="Oliveira C."/>
            <person name="Osipova E."/>
            <person name="Leigh N.D."/>
            <person name="Simon A."/>
            <person name="Yun M.H."/>
        </authorList>
    </citation>
    <scope>NUCLEOTIDE SEQUENCE</scope>
    <source>
        <strain evidence="1">20211129_DDA</strain>
        <tissue evidence="1">Liver</tissue>
    </source>
</reference>
<comment type="caution">
    <text evidence="1">The sequence shown here is derived from an EMBL/GenBank/DDBJ whole genome shotgun (WGS) entry which is preliminary data.</text>
</comment>
<protein>
    <submittedName>
        <fullName evidence="1">Uncharacterized protein</fullName>
    </submittedName>
</protein>
<dbReference type="EMBL" id="JANPWB010000012">
    <property type="protein sequence ID" value="KAJ1116026.1"/>
    <property type="molecule type" value="Genomic_DNA"/>
</dbReference>
<gene>
    <name evidence="1" type="ORF">NDU88_004245</name>
</gene>
<dbReference type="AlphaFoldDB" id="A0AAV7NJ96"/>
<name>A0AAV7NJ96_PLEWA</name>
<accession>A0AAV7NJ96</accession>
<sequence>MLPSVRCKLSEHDEAMHKETLYLGKEAAAHRCGKGYREGKMLTGLLGKPWTGEHILELEDDQQTVRTTPESICWFMTTFYSDLYTFFLADESPALFSYLDYLL</sequence>